<dbReference type="InterPro" id="IPR009057">
    <property type="entry name" value="Homeodomain-like_sf"/>
</dbReference>
<dbReference type="RefSeq" id="WP_150404885.1">
    <property type="nucleotide sequence ID" value="NZ_VXLC01000014.1"/>
</dbReference>
<evidence type="ECO:0000313" key="7">
    <source>
        <dbReference type="EMBL" id="KAA8886245.1"/>
    </source>
</evidence>
<evidence type="ECO:0000256" key="3">
    <source>
        <dbReference type="ARBA" id="ARBA00023163"/>
    </source>
</evidence>
<feature type="region of interest" description="Disordered" evidence="5">
    <location>
        <begin position="206"/>
        <end position="232"/>
    </location>
</feature>
<evidence type="ECO:0000313" key="8">
    <source>
        <dbReference type="Proteomes" id="UP000323876"/>
    </source>
</evidence>
<reference evidence="7 8" key="1">
    <citation type="submission" date="2019-09" db="EMBL/GenBank/DDBJ databases">
        <authorList>
            <person name="Wang X."/>
        </authorList>
    </citation>
    <scope>NUCLEOTIDE SEQUENCE [LARGE SCALE GENOMIC DNA]</scope>
    <source>
        <strain evidence="7 8">CICC 11023</strain>
    </source>
</reference>
<organism evidence="7 8">
    <name type="scientific">Nocardia colli</name>
    <dbReference type="NCBI Taxonomy" id="2545717"/>
    <lineage>
        <taxon>Bacteria</taxon>
        <taxon>Bacillati</taxon>
        <taxon>Actinomycetota</taxon>
        <taxon>Actinomycetes</taxon>
        <taxon>Mycobacteriales</taxon>
        <taxon>Nocardiaceae</taxon>
        <taxon>Nocardia</taxon>
    </lineage>
</organism>
<dbReference type="Pfam" id="PF00440">
    <property type="entry name" value="TetR_N"/>
    <property type="match status" value="1"/>
</dbReference>
<comment type="caution">
    <text evidence="7">The sequence shown here is derived from an EMBL/GenBank/DDBJ whole genome shotgun (WGS) entry which is preliminary data.</text>
</comment>
<dbReference type="PRINTS" id="PR00455">
    <property type="entry name" value="HTHTETR"/>
</dbReference>
<protein>
    <submittedName>
        <fullName evidence="7">TetR/AcrR family transcriptional regulator</fullName>
    </submittedName>
</protein>
<dbReference type="PROSITE" id="PS50977">
    <property type="entry name" value="HTH_TETR_2"/>
    <property type="match status" value="1"/>
</dbReference>
<dbReference type="PANTHER" id="PTHR30055:SF234">
    <property type="entry name" value="HTH-TYPE TRANSCRIPTIONAL REGULATOR BETI"/>
    <property type="match status" value="1"/>
</dbReference>
<accession>A0A5N0EDM9</accession>
<evidence type="ECO:0000256" key="5">
    <source>
        <dbReference type="SAM" id="MobiDB-lite"/>
    </source>
</evidence>
<dbReference type="OrthoDB" id="3813186at2"/>
<name>A0A5N0EDM9_9NOCA</name>
<dbReference type="GO" id="GO:0003700">
    <property type="term" value="F:DNA-binding transcription factor activity"/>
    <property type="evidence" value="ECO:0007669"/>
    <property type="project" value="TreeGrafter"/>
</dbReference>
<dbReference type="Gene3D" id="1.10.357.10">
    <property type="entry name" value="Tetracycline Repressor, domain 2"/>
    <property type="match status" value="1"/>
</dbReference>
<dbReference type="SUPFAM" id="SSF46689">
    <property type="entry name" value="Homeodomain-like"/>
    <property type="match status" value="1"/>
</dbReference>
<dbReference type="InterPro" id="IPR050109">
    <property type="entry name" value="HTH-type_TetR-like_transc_reg"/>
</dbReference>
<dbReference type="Proteomes" id="UP000323876">
    <property type="component" value="Unassembled WGS sequence"/>
</dbReference>
<keyword evidence="1" id="KW-0805">Transcription regulation</keyword>
<feature type="DNA-binding region" description="H-T-H motif" evidence="4">
    <location>
        <begin position="34"/>
        <end position="53"/>
    </location>
</feature>
<dbReference type="PANTHER" id="PTHR30055">
    <property type="entry name" value="HTH-TYPE TRANSCRIPTIONAL REGULATOR RUTR"/>
    <property type="match status" value="1"/>
</dbReference>
<evidence type="ECO:0000256" key="1">
    <source>
        <dbReference type="ARBA" id="ARBA00023015"/>
    </source>
</evidence>
<dbReference type="GO" id="GO:0000976">
    <property type="term" value="F:transcription cis-regulatory region binding"/>
    <property type="evidence" value="ECO:0007669"/>
    <property type="project" value="TreeGrafter"/>
</dbReference>
<keyword evidence="3" id="KW-0804">Transcription</keyword>
<feature type="domain" description="HTH tetR-type" evidence="6">
    <location>
        <begin position="11"/>
        <end position="71"/>
    </location>
</feature>
<keyword evidence="8" id="KW-1185">Reference proteome</keyword>
<keyword evidence="2 4" id="KW-0238">DNA-binding</keyword>
<evidence type="ECO:0000256" key="4">
    <source>
        <dbReference type="PROSITE-ProRule" id="PRU00335"/>
    </source>
</evidence>
<evidence type="ECO:0000259" key="6">
    <source>
        <dbReference type="PROSITE" id="PS50977"/>
    </source>
</evidence>
<dbReference type="InterPro" id="IPR001647">
    <property type="entry name" value="HTH_TetR"/>
</dbReference>
<dbReference type="AlphaFoldDB" id="A0A5N0EDM9"/>
<proteinExistence type="predicted"/>
<sequence>MARLSRAEQQEVTRRKVLDAAKVEFIRRGFRGATIDGIAERAELTRGAVYSNFPGKQALYLAVLAREAENAPPPLPQGAAHTPATAIGRFASTWAGQLPHLSSYPNDASEQLSSPALTIDLIPLIQNDARLRRCFAQLIKLDAILLGLALSGISSSPATNLQRHIHNAESVLTVLYGATQLAFAASGFVDPGRIVTLCEQIAHLDQSGRQSTRKETTTLEPCPSNTPWSPPTSIDRVYGTTAHLDGNHTIAVLGMHRISAIEEALSTSIPQRITIALVADDDAGELMPLARLALADIGRSLRFAFPTPALPQLQVVVDDAGVLAAACGIEEINDDTESAVAVRDGFIVMRTDGPGACASIVSAIAVRA</sequence>
<gene>
    <name evidence="7" type="ORF">F3087_27050</name>
</gene>
<dbReference type="EMBL" id="VXLC01000014">
    <property type="protein sequence ID" value="KAA8886245.1"/>
    <property type="molecule type" value="Genomic_DNA"/>
</dbReference>
<evidence type="ECO:0000256" key="2">
    <source>
        <dbReference type="ARBA" id="ARBA00023125"/>
    </source>
</evidence>